<gene>
    <name evidence="1" type="ORF">mRhiFer1_009696</name>
</gene>
<comment type="caution">
    <text evidence="1">The sequence shown here is derived from an EMBL/GenBank/DDBJ whole genome shotgun (WGS) entry which is preliminary data.</text>
</comment>
<evidence type="ECO:0000313" key="2">
    <source>
        <dbReference type="Proteomes" id="UP000585614"/>
    </source>
</evidence>
<dbReference type="AlphaFoldDB" id="A0A7J7R0T6"/>
<evidence type="ECO:0000313" key="1">
    <source>
        <dbReference type="EMBL" id="KAF6269719.1"/>
    </source>
</evidence>
<dbReference type="EMBL" id="JACAGC010000035">
    <property type="protein sequence ID" value="KAF6269719.1"/>
    <property type="molecule type" value="Genomic_DNA"/>
</dbReference>
<sequence length="131" mass="14203">MTRGAQCGCHQRPDTSDYGVHCLADFCGEHVNHSNPTAEAAGLVATRNIRDLPLYTSHTAPCVSDLPRMRAVVGRVGGSVANSHLHGRCTSTVFSNFKCHFKMVLRSLNNNRASAIFCDCPACHMVTLAFI</sequence>
<organism evidence="1 2">
    <name type="scientific">Rhinolophus ferrumequinum</name>
    <name type="common">Greater horseshoe bat</name>
    <dbReference type="NCBI Taxonomy" id="59479"/>
    <lineage>
        <taxon>Eukaryota</taxon>
        <taxon>Metazoa</taxon>
        <taxon>Chordata</taxon>
        <taxon>Craniata</taxon>
        <taxon>Vertebrata</taxon>
        <taxon>Euteleostomi</taxon>
        <taxon>Mammalia</taxon>
        <taxon>Eutheria</taxon>
        <taxon>Laurasiatheria</taxon>
        <taxon>Chiroptera</taxon>
        <taxon>Yinpterochiroptera</taxon>
        <taxon>Rhinolophoidea</taxon>
        <taxon>Rhinolophidae</taxon>
        <taxon>Rhinolophinae</taxon>
        <taxon>Rhinolophus</taxon>
    </lineage>
</organism>
<accession>A0A7J7R0T6</accession>
<reference evidence="1 2" key="1">
    <citation type="journal article" date="2020" name="Nature">
        <title>Six reference-quality genomes reveal evolution of bat adaptations.</title>
        <authorList>
            <person name="Jebb D."/>
            <person name="Huang Z."/>
            <person name="Pippel M."/>
            <person name="Hughes G.M."/>
            <person name="Lavrichenko K."/>
            <person name="Devanna P."/>
            <person name="Winkler S."/>
            <person name="Jermiin L.S."/>
            <person name="Skirmuntt E.C."/>
            <person name="Katzourakis A."/>
            <person name="Burkitt-Gray L."/>
            <person name="Ray D.A."/>
            <person name="Sullivan K.A.M."/>
            <person name="Roscito J.G."/>
            <person name="Kirilenko B.M."/>
            <person name="Davalos L.M."/>
            <person name="Corthals A.P."/>
            <person name="Power M.L."/>
            <person name="Jones G."/>
            <person name="Ransome R.D."/>
            <person name="Dechmann D.K.N."/>
            <person name="Locatelli A.G."/>
            <person name="Puechmaille S.J."/>
            <person name="Fedrigo O."/>
            <person name="Jarvis E.D."/>
            <person name="Hiller M."/>
            <person name="Vernes S.C."/>
            <person name="Myers E.W."/>
            <person name="Teeling E.C."/>
        </authorList>
    </citation>
    <scope>NUCLEOTIDE SEQUENCE [LARGE SCALE GENOMIC DNA]</scope>
    <source>
        <strain evidence="1">MRhiFer1</strain>
        <tissue evidence="1">Lung</tissue>
    </source>
</reference>
<name>A0A7J7R0T6_RHIFE</name>
<proteinExistence type="predicted"/>
<protein>
    <submittedName>
        <fullName evidence="1">Uncharacterized protein</fullName>
    </submittedName>
</protein>
<dbReference type="Proteomes" id="UP000585614">
    <property type="component" value="Unassembled WGS sequence"/>
</dbReference>